<keyword evidence="6" id="KW-0150">Chloroplast</keyword>
<evidence type="ECO:0000256" key="4">
    <source>
        <dbReference type="ARBA" id="ARBA00022450"/>
    </source>
</evidence>
<evidence type="ECO:0000256" key="2">
    <source>
        <dbReference type="ARBA" id="ARBA00004229"/>
    </source>
</evidence>
<dbReference type="NCBIfam" id="TIGR00517">
    <property type="entry name" value="acyl_carrier"/>
    <property type="match status" value="1"/>
</dbReference>
<keyword evidence="10" id="KW-0809">Transit peptide</keyword>
<keyword evidence="4 13" id="KW-0596">Phosphopantetheine</keyword>
<keyword evidence="11" id="KW-0443">Lipid metabolism</keyword>
<evidence type="ECO:0000256" key="11">
    <source>
        <dbReference type="ARBA" id="ARBA00023098"/>
    </source>
</evidence>
<evidence type="ECO:0000256" key="12">
    <source>
        <dbReference type="ARBA" id="ARBA00023160"/>
    </source>
</evidence>
<proteinExistence type="inferred from homology"/>
<protein>
    <recommendedName>
        <fullName evidence="13">Acyl carrier protein</fullName>
    </recommendedName>
</protein>
<comment type="function">
    <text evidence="1 13">Carrier of the growing fatty acid chain in fatty acid biosynthesis.</text>
</comment>
<dbReference type="SMART" id="SM00823">
    <property type="entry name" value="PKS_PP"/>
    <property type="match status" value="1"/>
</dbReference>
<evidence type="ECO:0000256" key="3">
    <source>
        <dbReference type="ARBA" id="ARBA00010930"/>
    </source>
</evidence>
<keyword evidence="16" id="KW-1185">Reference proteome</keyword>
<keyword evidence="8" id="KW-0934">Plastid</keyword>
<dbReference type="InterPro" id="IPR044813">
    <property type="entry name" value="ACP_chloroplastic"/>
</dbReference>
<dbReference type="EMBL" id="JAYMYQ010000001">
    <property type="protein sequence ID" value="KAK7358697.1"/>
    <property type="molecule type" value="Genomic_DNA"/>
</dbReference>
<evidence type="ECO:0000256" key="8">
    <source>
        <dbReference type="ARBA" id="ARBA00022640"/>
    </source>
</evidence>
<feature type="domain" description="Carrier" evidence="14">
    <location>
        <begin position="61"/>
        <end position="136"/>
    </location>
</feature>
<evidence type="ECO:0000313" key="15">
    <source>
        <dbReference type="EMBL" id="KAK7358697.1"/>
    </source>
</evidence>
<dbReference type="InterPro" id="IPR020806">
    <property type="entry name" value="PKS_PP-bd"/>
</dbReference>
<evidence type="ECO:0000256" key="7">
    <source>
        <dbReference type="ARBA" id="ARBA00022553"/>
    </source>
</evidence>
<evidence type="ECO:0000256" key="5">
    <source>
        <dbReference type="ARBA" id="ARBA00022516"/>
    </source>
</evidence>
<dbReference type="GO" id="GO:0009507">
    <property type="term" value="C:chloroplast"/>
    <property type="evidence" value="ECO:0007669"/>
    <property type="project" value="UniProtKB-SubCell"/>
</dbReference>
<dbReference type="InterPro" id="IPR009081">
    <property type="entry name" value="PP-bd_ACP"/>
</dbReference>
<dbReference type="PROSITE" id="PS50075">
    <property type="entry name" value="CARRIER"/>
    <property type="match status" value="1"/>
</dbReference>
<reference evidence="15 16" key="1">
    <citation type="submission" date="2024-01" db="EMBL/GenBank/DDBJ databases">
        <title>The genomes of 5 underutilized Papilionoideae crops provide insights into root nodulation and disease resistanc.</title>
        <authorList>
            <person name="Jiang F."/>
        </authorList>
    </citation>
    <scope>NUCLEOTIDE SEQUENCE [LARGE SCALE GENOMIC DNA]</scope>
    <source>
        <strain evidence="15">LVBAO_FW01</strain>
        <tissue evidence="15">Leaves</tissue>
    </source>
</reference>
<comment type="similarity">
    <text evidence="3">Belongs to the acyl carrier protein (ACP) family.</text>
</comment>
<evidence type="ECO:0000256" key="13">
    <source>
        <dbReference type="RuleBase" id="RU000722"/>
    </source>
</evidence>
<keyword evidence="9" id="KW-0276">Fatty acid metabolism</keyword>
<evidence type="ECO:0000256" key="1">
    <source>
        <dbReference type="ARBA" id="ARBA00003180"/>
    </source>
</evidence>
<dbReference type="InterPro" id="IPR003231">
    <property type="entry name" value="ACP"/>
</dbReference>
<dbReference type="Pfam" id="PF00550">
    <property type="entry name" value="PP-binding"/>
    <property type="match status" value="1"/>
</dbReference>
<comment type="caution">
    <text evidence="15">The sequence shown here is derived from an EMBL/GenBank/DDBJ whole genome shotgun (WGS) entry which is preliminary data.</text>
</comment>
<organism evidence="15 16">
    <name type="scientific">Canavalia gladiata</name>
    <name type="common">Sword bean</name>
    <name type="synonym">Dolichos gladiatus</name>
    <dbReference type="NCBI Taxonomy" id="3824"/>
    <lineage>
        <taxon>Eukaryota</taxon>
        <taxon>Viridiplantae</taxon>
        <taxon>Streptophyta</taxon>
        <taxon>Embryophyta</taxon>
        <taxon>Tracheophyta</taxon>
        <taxon>Spermatophyta</taxon>
        <taxon>Magnoliopsida</taxon>
        <taxon>eudicotyledons</taxon>
        <taxon>Gunneridae</taxon>
        <taxon>Pentapetalae</taxon>
        <taxon>rosids</taxon>
        <taxon>fabids</taxon>
        <taxon>Fabales</taxon>
        <taxon>Fabaceae</taxon>
        <taxon>Papilionoideae</taxon>
        <taxon>50 kb inversion clade</taxon>
        <taxon>NPAAA clade</taxon>
        <taxon>indigoferoid/millettioid clade</taxon>
        <taxon>Phaseoleae</taxon>
        <taxon>Canavalia</taxon>
    </lineage>
</organism>
<dbReference type="Proteomes" id="UP001367508">
    <property type="component" value="Unassembled WGS sequence"/>
</dbReference>
<dbReference type="Gene3D" id="1.10.1200.10">
    <property type="entry name" value="ACP-like"/>
    <property type="match status" value="1"/>
</dbReference>
<evidence type="ECO:0000256" key="6">
    <source>
        <dbReference type="ARBA" id="ARBA00022528"/>
    </source>
</evidence>
<dbReference type="InterPro" id="IPR036736">
    <property type="entry name" value="ACP-like_sf"/>
</dbReference>
<gene>
    <name evidence="15" type="ORF">VNO77_00635</name>
</gene>
<accession>A0AAN9R481</accession>
<dbReference type="InterPro" id="IPR006162">
    <property type="entry name" value="Ppantetheine_attach_site"/>
</dbReference>
<dbReference type="PANTHER" id="PTHR46153">
    <property type="entry name" value="ACYL CARRIER PROTEIN"/>
    <property type="match status" value="1"/>
</dbReference>
<dbReference type="GO" id="GO:0000036">
    <property type="term" value="F:acyl carrier activity"/>
    <property type="evidence" value="ECO:0007669"/>
    <property type="project" value="InterPro"/>
</dbReference>
<evidence type="ECO:0000256" key="9">
    <source>
        <dbReference type="ARBA" id="ARBA00022832"/>
    </source>
</evidence>
<keyword evidence="5 13" id="KW-0444">Lipid biosynthesis</keyword>
<dbReference type="AlphaFoldDB" id="A0AAN9R481"/>
<name>A0AAN9R481_CANGL</name>
<dbReference type="SUPFAM" id="SSF47336">
    <property type="entry name" value="ACP-like"/>
    <property type="match status" value="1"/>
</dbReference>
<evidence type="ECO:0000259" key="14">
    <source>
        <dbReference type="PROSITE" id="PS50075"/>
    </source>
</evidence>
<keyword evidence="7" id="KW-0597">Phosphoprotein</keyword>
<dbReference type="PANTHER" id="PTHR46153:SF11">
    <property type="entry name" value="ACYL CARRIER PROTEIN 4, CHLOROPLASTIC"/>
    <property type="match status" value="1"/>
</dbReference>
<sequence>MASLSATSLRFQPSFKLSIGTTQGCYTSSSLGAISVGWSRRQFPSLRSNSRFRIYAVQARPETMQKVCEIVRKQLALPSETALTSETKFSELGADSLDTVEIVMELEEAFGINIKEDESATISTVQEVADLIEALVQDAPKP</sequence>
<keyword evidence="12 13" id="KW-0275">Fatty acid biosynthesis</keyword>
<comment type="subcellular location">
    <subcellularLocation>
        <location evidence="2">Plastid</location>
        <location evidence="2">Chloroplast</location>
    </subcellularLocation>
</comment>
<dbReference type="PROSITE" id="PS00012">
    <property type="entry name" value="PHOSPHOPANTETHEINE"/>
    <property type="match status" value="1"/>
</dbReference>
<evidence type="ECO:0000256" key="10">
    <source>
        <dbReference type="ARBA" id="ARBA00022946"/>
    </source>
</evidence>
<evidence type="ECO:0000313" key="16">
    <source>
        <dbReference type="Proteomes" id="UP001367508"/>
    </source>
</evidence>
<dbReference type="GO" id="GO:0031177">
    <property type="term" value="F:phosphopantetheine binding"/>
    <property type="evidence" value="ECO:0007669"/>
    <property type="project" value="InterPro"/>
</dbReference>
<dbReference type="HAMAP" id="MF_01217">
    <property type="entry name" value="Acyl_carrier"/>
    <property type="match status" value="1"/>
</dbReference>